<dbReference type="Gene3D" id="3.40.630.30">
    <property type="match status" value="1"/>
</dbReference>
<evidence type="ECO:0000313" key="2">
    <source>
        <dbReference type="EMBL" id="NYE20763.1"/>
    </source>
</evidence>
<dbReference type="InterPro" id="IPR000182">
    <property type="entry name" value="GNAT_dom"/>
</dbReference>
<proteinExistence type="predicted"/>
<protein>
    <submittedName>
        <fullName evidence="2">GNAT superfamily N-acetyltransferase</fullName>
    </submittedName>
</protein>
<dbReference type="Proteomes" id="UP000576969">
    <property type="component" value="Unassembled WGS sequence"/>
</dbReference>
<gene>
    <name evidence="2" type="ORF">BJ991_002791</name>
</gene>
<dbReference type="PANTHER" id="PTHR42791:SF1">
    <property type="entry name" value="N-ACETYLTRANSFERASE DOMAIN-CONTAINING PROTEIN"/>
    <property type="match status" value="1"/>
</dbReference>
<dbReference type="GO" id="GO:0016747">
    <property type="term" value="F:acyltransferase activity, transferring groups other than amino-acyl groups"/>
    <property type="evidence" value="ECO:0007669"/>
    <property type="project" value="InterPro"/>
</dbReference>
<organism evidence="2 3">
    <name type="scientific">Microbacterium immunditiarum</name>
    <dbReference type="NCBI Taxonomy" id="337480"/>
    <lineage>
        <taxon>Bacteria</taxon>
        <taxon>Bacillati</taxon>
        <taxon>Actinomycetota</taxon>
        <taxon>Actinomycetes</taxon>
        <taxon>Micrococcales</taxon>
        <taxon>Microbacteriaceae</taxon>
        <taxon>Microbacterium</taxon>
    </lineage>
</organism>
<dbReference type="InterPro" id="IPR016181">
    <property type="entry name" value="Acyl_CoA_acyltransferase"/>
</dbReference>
<dbReference type="Pfam" id="PF00583">
    <property type="entry name" value="Acetyltransf_1"/>
    <property type="match status" value="1"/>
</dbReference>
<dbReference type="EMBL" id="JACCBV010000001">
    <property type="protein sequence ID" value="NYE20763.1"/>
    <property type="molecule type" value="Genomic_DNA"/>
</dbReference>
<dbReference type="SUPFAM" id="SSF55729">
    <property type="entry name" value="Acyl-CoA N-acyltransferases (Nat)"/>
    <property type="match status" value="1"/>
</dbReference>
<dbReference type="InterPro" id="IPR052523">
    <property type="entry name" value="Trichothecene_AcTrans"/>
</dbReference>
<feature type="domain" description="N-acetyltransferase" evidence="1">
    <location>
        <begin position="1"/>
        <end position="204"/>
    </location>
</feature>
<dbReference type="PANTHER" id="PTHR42791">
    <property type="entry name" value="GNAT FAMILY ACETYLTRANSFERASE"/>
    <property type="match status" value="1"/>
</dbReference>
<evidence type="ECO:0000259" key="1">
    <source>
        <dbReference type="PROSITE" id="PS51186"/>
    </source>
</evidence>
<reference evidence="2 3" key="1">
    <citation type="submission" date="2020-07" db="EMBL/GenBank/DDBJ databases">
        <title>Sequencing the genomes of 1000 actinobacteria strains.</title>
        <authorList>
            <person name="Klenk H.-P."/>
        </authorList>
    </citation>
    <scope>NUCLEOTIDE SEQUENCE [LARGE SCALE GENOMIC DNA]</scope>
    <source>
        <strain evidence="2 3">DSM 24662</strain>
    </source>
</reference>
<dbReference type="AlphaFoldDB" id="A0A7Y9GQE6"/>
<keyword evidence="2" id="KW-0808">Transferase</keyword>
<dbReference type="PROSITE" id="PS51186">
    <property type="entry name" value="GNAT"/>
    <property type="match status" value="1"/>
</dbReference>
<sequence>MPVNDLPRARLDDARALLARAFASDPVFTTSFGGGADEASRSGVRLASFVLAMTRILSGRRRMVTEDGRLVGVALTQVPLGRLARLLRLPVVGARFVPVAVAVRPRVLRRLRDYDRRCRALAPRTPHHTLTMVGVRDEARGAGHGRRLIEDAIAMAEADPGSSGIGLDTENPANVALYEHLGFHLLGVVDMGAFRAHVMFHPTSGAEGREHAPRRAAG</sequence>
<name>A0A7Y9GQE6_9MICO</name>
<dbReference type="RefSeq" id="WP_179490940.1">
    <property type="nucleotide sequence ID" value="NZ_JACCBV010000001.1"/>
</dbReference>
<comment type="caution">
    <text evidence="2">The sequence shown here is derived from an EMBL/GenBank/DDBJ whole genome shotgun (WGS) entry which is preliminary data.</text>
</comment>
<accession>A0A7Y9GQE6</accession>
<evidence type="ECO:0000313" key="3">
    <source>
        <dbReference type="Proteomes" id="UP000576969"/>
    </source>
</evidence>
<keyword evidence="3" id="KW-1185">Reference proteome</keyword>